<reference evidence="3 4" key="1">
    <citation type="journal article" date="2006" name="J. Bacteriol.">
        <title>Comparison of the genome sequence of the poultry pathogen Bordetella avium with those of B. bronchiseptica, B. pertussis, and B. parapertussis reveals extensive diversity in surface structures associated with host interaction.</title>
        <authorList>
            <person name="Sebaihia M."/>
            <person name="Preston A."/>
            <person name="Maskell D.J."/>
            <person name="Kuzmiak H."/>
            <person name="Connell T.D."/>
            <person name="King N.D."/>
            <person name="Orndorff P.E."/>
            <person name="Miyamoto D.M."/>
            <person name="Thomson N.R."/>
            <person name="Harris D."/>
            <person name="Goble A."/>
            <person name="Lord A."/>
            <person name="Murphy L."/>
            <person name="Quail M.A."/>
            <person name="Rutter S."/>
            <person name="Squares R."/>
            <person name="Squares S."/>
            <person name="Woodward J."/>
            <person name="Parkhill J."/>
            <person name="Temple L.M."/>
        </authorList>
    </citation>
    <scope>NUCLEOTIDE SEQUENCE [LARGE SCALE GENOMIC DNA]</scope>
    <source>
        <strain evidence="3 4">197N</strain>
    </source>
</reference>
<keyword evidence="2" id="KW-0560">Oxidoreductase</keyword>
<dbReference type="Gene3D" id="3.40.50.720">
    <property type="entry name" value="NAD(P)-binding Rossmann-like Domain"/>
    <property type="match status" value="1"/>
</dbReference>
<dbReference type="PANTHER" id="PTHR42879:SF2">
    <property type="entry name" value="3-OXOACYL-[ACYL-CARRIER-PROTEIN] REDUCTASE FABG"/>
    <property type="match status" value="1"/>
</dbReference>
<keyword evidence="4" id="KW-1185">Reference proteome</keyword>
<dbReference type="PRINTS" id="PR00080">
    <property type="entry name" value="SDRFAMILY"/>
</dbReference>
<comment type="similarity">
    <text evidence="1">Belongs to the short-chain dehydrogenases/reductases (SDR) family.</text>
</comment>
<evidence type="ECO:0000313" key="4">
    <source>
        <dbReference type="Proteomes" id="UP000001977"/>
    </source>
</evidence>
<dbReference type="PRINTS" id="PR00081">
    <property type="entry name" value="GDHRDH"/>
</dbReference>
<accession>Q2L0F6</accession>
<evidence type="ECO:0000256" key="2">
    <source>
        <dbReference type="ARBA" id="ARBA00023002"/>
    </source>
</evidence>
<dbReference type="InterPro" id="IPR002347">
    <property type="entry name" value="SDR_fam"/>
</dbReference>
<dbReference type="GO" id="GO:0016491">
    <property type="term" value="F:oxidoreductase activity"/>
    <property type="evidence" value="ECO:0007669"/>
    <property type="project" value="UniProtKB-KW"/>
</dbReference>
<dbReference type="AlphaFoldDB" id="Q2L0F6"/>
<dbReference type="PANTHER" id="PTHR42879">
    <property type="entry name" value="3-OXOACYL-(ACYL-CARRIER-PROTEIN) REDUCTASE"/>
    <property type="match status" value="1"/>
</dbReference>
<evidence type="ECO:0000313" key="3">
    <source>
        <dbReference type="EMBL" id="CAJ47829.1"/>
    </source>
</evidence>
<dbReference type="EMBL" id="AM167904">
    <property type="protein sequence ID" value="CAJ47829.1"/>
    <property type="molecule type" value="Genomic_DNA"/>
</dbReference>
<dbReference type="CDD" id="cd05233">
    <property type="entry name" value="SDR_c"/>
    <property type="match status" value="1"/>
</dbReference>
<gene>
    <name evidence="3" type="ordered locus">BAV0224</name>
</gene>
<feature type="non-terminal residue" evidence="3">
    <location>
        <position position="1"/>
    </location>
</feature>
<dbReference type="eggNOG" id="COG1028">
    <property type="taxonomic scope" value="Bacteria"/>
</dbReference>
<dbReference type="FunFam" id="3.40.50.720:FF:000173">
    <property type="entry name" value="3-oxoacyl-[acyl-carrier protein] reductase"/>
    <property type="match status" value="1"/>
</dbReference>
<proteinExistence type="inferred from homology"/>
<dbReference type="InterPro" id="IPR050259">
    <property type="entry name" value="SDR"/>
</dbReference>
<dbReference type="SUPFAM" id="SSF51735">
    <property type="entry name" value="NAD(P)-binding Rossmann-fold domains"/>
    <property type="match status" value="1"/>
</dbReference>
<dbReference type="Proteomes" id="UP000001977">
    <property type="component" value="Chromosome"/>
</dbReference>
<dbReference type="InterPro" id="IPR020904">
    <property type="entry name" value="Sc_DH/Rdtase_CS"/>
</dbReference>
<dbReference type="InterPro" id="IPR036291">
    <property type="entry name" value="NAD(P)-bd_dom_sf"/>
</dbReference>
<dbReference type="GO" id="GO:0032787">
    <property type="term" value="P:monocarboxylic acid metabolic process"/>
    <property type="evidence" value="ECO:0007669"/>
    <property type="project" value="UniProtKB-ARBA"/>
</dbReference>
<dbReference type="KEGG" id="bav:BAV0224"/>
<evidence type="ECO:0000256" key="1">
    <source>
        <dbReference type="ARBA" id="ARBA00006484"/>
    </source>
</evidence>
<organism evidence="3 4">
    <name type="scientific">Bordetella avium (strain 197N)</name>
    <dbReference type="NCBI Taxonomy" id="360910"/>
    <lineage>
        <taxon>Bacteria</taxon>
        <taxon>Pseudomonadati</taxon>
        <taxon>Pseudomonadota</taxon>
        <taxon>Betaproteobacteria</taxon>
        <taxon>Burkholderiales</taxon>
        <taxon>Alcaligenaceae</taxon>
        <taxon>Bordetella</taxon>
    </lineage>
</organism>
<dbReference type="HOGENOM" id="CLU_010194_1_3_4"/>
<dbReference type="Pfam" id="PF13561">
    <property type="entry name" value="adh_short_C2"/>
    <property type="match status" value="1"/>
</dbReference>
<dbReference type="STRING" id="360910.BAV0224"/>
<dbReference type="PROSITE" id="PS00061">
    <property type="entry name" value="ADH_SHORT"/>
    <property type="match status" value="1"/>
</dbReference>
<protein>
    <submittedName>
        <fullName evidence="3">Probable short-chain dehydrogenase/reductase</fullName>
    </submittedName>
</protein>
<name>Q2L0F6_BORA1</name>
<sequence length="232" mass="24335">VLVTGASKGIGRAICERLTADGYAVVGVARTPPADLPAGMVFHAVDLADNEAVNRFLAGEAAQQPFYGLVNNVGMVPVGNLETVSAEALYRAVQLNIEVALRFTQALVPGMRAQGIGRVLNMASRAALGKTERSIYSMTKAGLIGMTRTWALELAPAGITVNAIAPGPIETDFFAGANDAERTRALLASIPVNRMGRPEDVAHAVAYFMDERCGFVTGQTHFVCGGMTVGNA</sequence>